<protein>
    <recommendedName>
        <fullName evidence="2">Pyridoxal phosphate homeostasis protein</fullName>
        <shortName evidence="2">PLP homeostasis protein</shortName>
    </recommendedName>
</protein>
<dbReference type="PANTHER" id="PTHR10146:SF14">
    <property type="entry name" value="PYRIDOXAL PHOSPHATE HOMEOSTASIS PROTEIN"/>
    <property type="match status" value="1"/>
</dbReference>
<dbReference type="InterPro" id="IPR029066">
    <property type="entry name" value="PLP-binding_barrel"/>
</dbReference>
<dbReference type="NCBIfam" id="TIGR00044">
    <property type="entry name" value="YggS family pyridoxal phosphate-dependent enzyme"/>
    <property type="match status" value="1"/>
</dbReference>
<organism evidence="6 7">
    <name type="scientific">Olsenella uli (strain ATCC 49627 / DSM 7084 / CCUG 31166 / CIP 109912 / JCM 12494 / LMG 11480 / NCIMB 702895 / VPI D76D-27C)</name>
    <name type="common">Lactobacillus uli</name>
    <dbReference type="NCBI Taxonomy" id="633147"/>
    <lineage>
        <taxon>Bacteria</taxon>
        <taxon>Bacillati</taxon>
        <taxon>Actinomycetota</taxon>
        <taxon>Coriobacteriia</taxon>
        <taxon>Coriobacteriales</taxon>
        <taxon>Atopobiaceae</taxon>
        <taxon>Olsenella</taxon>
    </lineage>
</organism>
<evidence type="ECO:0000256" key="3">
    <source>
        <dbReference type="PIRSR" id="PIRSR004848-1"/>
    </source>
</evidence>
<evidence type="ECO:0000259" key="5">
    <source>
        <dbReference type="Pfam" id="PF01168"/>
    </source>
</evidence>
<gene>
    <name evidence="6" type="ordered locus">Olsu_1092</name>
</gene>
<dbReference type="CDD" id="cd00635">
    <property type="entry name" value="PLPDE_III_YBL036c_like"/>
    <property type="match status" value="1"/>
</dbReference>
<dbReference type="eggNOG" id="COG0325">
    <property type="taxonomic scope" value="Bacteria"/>
</dbReference>
<dbReference type="AlphaFoldDB" id="E1QVP9"/>
<feature type="modified residue" description="N6-(pyridoxal phosphate)lysine" evidence="2 3">
    <location>
        <position position="45"/>
    </location>
</feature>
<keyword evidence="7" id="KW-1185">Reference proteome</keyword>
<comment type="similarity">
    <text evidence="2 4">Belongs to the pyridoxal phosphate-binding protein YggS/PROSC family.</text>
</comment>
<dbReference type="GO" id="GO:0030170">
    <property type="term" value="F:pyridoxal phosphate binding"/>
    <property type="evidence" value="ECO:0007669"/>
    <property type="project" value="UniProtKB-UniRule"/>
</dbReference>
<evidence type="ECO:0000256" key="1">
    <source>
        <dbReference type="ARBA" id="ARBA00022898"/>
    </source>
</evidence>
<dbReference type="SUPFAM" id="SSF51419">
    <property type="entry name" value="PLP-binding barrel"/>
    <property type="match status" value="1"/>
</dbReference>
<evidence type="ECO:0000256" key="4">
    <source>
        <dbReference type="RuleBase" id="RU004514"/>
    </source>
</evidence>
<dbReference type="PIRSF" id="PIRSF004848">
    <property type="entry name" value="YBL036c_PLPDEIII"/>
    <property type="match status" value="1"/>
</dbReference>
<dbReference type="GeneID" id="78512515"/>
<reference evidence="6 7" key="1">
    <citation type="journal article" date="2010" name="Stand. Genomic Sci.">
        <title>Complete genome sequence of Olsenella uli type strain (VPI D76D-27C).</title>
        <authorList>
            <person name="Goker M."/>
            <person name="Held B."/>
            <person name="Lucas S."/>
            <person name="Nolan M."/>
            <person name="Yasawong M."/>
            <person name="Glavina Del Rio T."/>
            <person name="Tice H."/>
            <person name="Cheng J.F."/>
            <person name="Bruce D."/>
            <person name="Detter J.C."/>
            <person name="Tapia R."/>
            <person name="Han C."/>
            <person name="Goodwin L."/>
            <person name="Pitluck S."/>
            <person name="Liolios K."/>
            <person name="Ivanova N."/>
            <person name="Mavromatis K."/>
            <person name="Mikhailova N."/>
            <person name="Pati A."/>
            <person name="Chen A."/>
            <person name="Palaniappan K."/>
            <person name="Land M."/>
            <person name="Hauser L."/>
            <person name="Chang Y.J."/>
            <person name="Jeffries C.D."/>
            <person name="Rohde M."/>
            <person name="Sikorski J."/>
            <person name="Pukall R."/>
            <person name="Woyke T."/>
            <person name="Bristow J."/>
            <person name="Eisen J.A."/>
            <person name="Markowitz V."/>
            <person name="Hugenholtz P."/>
            <person name="Kyrpides N.C."/>
            <person name="Klenk H.P."/>
            <person name="Lapidus A."/>
        </authorList>
    </citation>
    <scope>NUCLEOTIDE SEQUENCE [LARGE SCALE GENOMIC DNA]</scope>
    <source>
        <strain evidence="7">ATCC 49627 / DSM 7084 / CIP 109912 / JCM 12494 / NCIMB 702895 / VPI D76D-27C</strain>
    </source>
</reference>
<dbReference type="InterPro" id="IPR011078">
    <property type="entry name" value="PyrdxlP_homeostasis"/>
</dbReference>
<dbReference type="HOGENOM" id="CLU_059988_1_0_11"/>
<dbReference type="EMBL" id="CP002106">
    <property type="protein sequence ID" value="ADK68202.1"/>
    <property type="molecule type" value="Genomic_DNA"/>
</dbReference>
<comment type="cofactor">
    <cofactor evidence="3">
        <name>pyridoxal 5'-phosphate</name>
        <dbReference type="ChEBI" id="CHEBI:597326"/>
    </cofactor>
</comment>
<evidence type="ECO:0000256" key="2">
    <source>
        <dbReference type="HAMAP-Rule" id="MF_02087"/>
    </source>
</evidence>
<evidence type="ECO:0000313" key="7">
    <source>
        <dbReference type="Proteomes" id="UP000000333"/>
    </source>
</evidence>
<dbReference type="Pfam" id="PF01168">
    <property type="entry name" value="Ala_racemase_N"/>
    <property type="match status" value="1"/>
</dbReference>
<dbReference type="Proteomes" id="UP000000333">
    <property type="component" value="Chromosome"/>
</dbReference>
<feature type="domain" description="Alanine racemase N-terminal" evidence="5">
    <location>
        <begin position="37"/>
        <end position="236"/>
    </location>
</feature>
<dbReference type="Gene3D" id="3.20.20.10">
    <property type="entry name" value="Alanine racemase"/>
    <property type="match status" value="1"/>
</dbReference>
<name>E1QVP9_OLSUV</name>
<dbReference type="STRING" id="633147.Olsu_1092"/>
<dbReference type="PANTHER" id="PTHR10146">
    <property type="entry name" value="PROLINE SYNTHETASE CO-TRANSCRIBED BACTERIAL HOMOLOG PROTEIN"/>
    <property type="match status" value="1"/>
</dbReference>
<comment type="function">
    <text evidence="2">Pyridoxal 5'-phosphate (PLP)-binding protein, which is involved in PLP homeostasis.</text>
</comment>
<evidence type="ECO:0000313" key="6">
    <source>
        <dbReference type="EMBL" id="ADK68202.1"/>
    </source>
</evidence>
<dbReference type="HAMAP" id="MF_02087">
    <property type="entry name" value="PLP_homeostasis"/>
    <property type="match status" value="1"/>
</dbReference>
<accession>E1QVP9</accession>
<keyword evidence="1 2" id="KW-0663">Pyridoxal phosphate</keyword>
<dbReference type="OrthoDB" id="9804072at2"/>
<dbReference type="PATRIC" id="fig|633147.7.peg.450"/>
<dbReference type="RefSeq" id="WP_013251954.1">
    <property type="nucleotide sequence ID" value="NC_014363.1"/>
</dbReference>
<sequence length="243" mass="26309">MNEEERGTYLDFLRGRRAEILERLAAACVRSGRRADDVLLLGVSKTVGIDEVALAWEAGYRAFGENRPQELKRKLSACATSPKLADVRFDMIGNLQTNKVNMVIGNVSLIHSVSSTHLAEAISKRSVARGIRSRVLLEVNVSGEESKSGFTPDGATTALDALLSLPGIDVRGLMTMAPRDDPDAARRTFSGLRELRDALRGSHGLPLDVLSCGMSDDFESAVEEGSTLVRLGRTVFDPSYAMG</sequence>
<dbReference type="KEGG" id="ols:Olsu_1092"/>
<dbReference type="InterPro" id="IPR001608">
    <property type="entry name" value="Ala_racemase_N"/>
</dbReference>
<proteinExistence type="inferred from homology"/>